<evidence type="ECO:0000313" key="2">
    <source>
        <dbReference type="EMBL" id="PXV68185.1"/>
    </source>
</evidence>
<keyword evidence="3" id="KW-1185">Reference proteome</keyword>
<name>A0A2V3Q085_9BACT</name>
<dbReference type="Gene3D" id="3.90.640.20">
    <property type="entry name" value="Heat-shock cognate protein, ATPase"/>
    <property type="match status" value="1"/>
</dbReference>
<dbReference type="Proteomes" id="UP000247973">
    <property type="component" value="Unassembled WGS sequence"/>
</dbReference>
<feature type="domain" description="DUF3298" evidence="1">
    <location>
        <begin position="151"/>
        <end position="230"/>
    </location>
</feature>
<sequence length="248" mass="28905">MELDTIHSVQNYHWDNDSTQPSCNLKLTFIYPVSFDDKAILDSLQRIFISSFFDETYALFTPQEAVDNYAKAYIENYKEDIKIFAENNDAHDDSEEYFSYYETTSNQITFNKGDILVFQITQSNYKGGTSSYEFLKNHAINLKTGKLITEDDIFKPGYEKLLTTIFRDYLIKSNKVQSLNELEDLGYFGIEEMVPNDNFLLDDKGITYIFNKGEYSAYKLDAIKIFIPYNEIELVLKDDSPISHFFSK</sequence>
<evidence type="ECO:0000313" key="3">
    <source>
        <dbReference type="Proteomes" id="UP000247973"/>
    </source>
</evidence>
<dbReference type="Gene3D" id="3.30.565.40">
    <property type="entry name" value="Fervidobacterium nodosum Rt17-B1 like"/>
    <property type="match status" value="1"/>
</dbReference>
<dbReference type="AlphaFoldDB" id="A0A2V3Q085"/>
<organism evidence="2 3">
    <name type="scientific">Dysgonomonas alginatilytica</name>
    <dbReference type="NCBI Taxonomy" id="1605892"/>
    <lineage>
        <taxon>Bacteria</taxon>
        <taxon>Pseudomonadati</taxon>
        <taxon>Bacteroidota</taxon>
        <taxon>Bacteroidia</taxon>
        <taxon>Bacteroidales</taxon>
        <taxon>Dysgonomonadaceae</taxon>
        <taxon>Dysgonomonas</taxon>
    </lineage>
</organism>
<reference evidence="2 3" key="1">
    <citation type="submission" date="2018-03" db="EMBL/GenBank/DDBJ databases">
        <title>Genomic Encyclopedia of Archaeal and Bacterial Type Strains, Phase II (KMG-II): from individual species to whole genera.</title>
        <authorList>
            <person name="Goeker M."/>
        </authorList>
    </citation>
    <scope>NUCLEOTIDE SEQUENCE [LARGE SCALE GENOMIC DNA]</scope>
    <source>
        <strain evidence="2 3">DSM 100214</strain>
    </source>
</reference>
<dbReference type="Pfam" id="PF11738">
    <property type="entry name" value="DUF3298"/>
    <property type="match status" value="1"/>
</dbReference>
<evidence type="ECO:0000259" key="1">
    <source>
        <dbReference type="Pfam" id="PF11738"/>
    </source>
</evidence>
<dbReference type="EMBL" id="QICL01000002">
    <property type="protein sequence ID" value="PXV68185.1"/>
    <property type="molecule type" value="Genomic_DNA"/>
</dbReference>
<protein>
    <submittedName>
        <fullName evidence="2">Uncharacterized protein DUF3298</fullName>
    </submittedName>
</protein>
<proteinExistence type="predicted"/>
<dbReference type="InterPro" id="IPR021729">
    <property type="entry name" value="DUF3298"/>
</dbReference>
<comment type="caution">
    <text evidence="2">The sequence shown here is derived from an EMBL/GenBank/DDBJ whole genome shotgun (WGS) entry which is preliminary data.</text>
</comment>
<accession>A0A2V3Q085</accession>
<gene>
    <name evidence="2" type="ORF">CLV62_102217</name>
</gene>
<dbReference type="InterPro" id="IPR037126">
    <property type="entry name" value="PdaC/RsiV-like_sf"/>
</dbReference>